<evidence type="ECO:0000256" key="5">
    <source>
        <dbReference type="ARBA" id="ARBA00022827"/>
    </source>
</evidence>
<reference evidence="12 13" key="1">
    <citation type="journal article" date="2018" name="MBio">
        <title>Comparative Genomics Reveals the Core Gene Toolbox for the Fungus-Insect Symbiosis.</title>
        <authorList>
            <person name="Wang Y."/>
            <person name="Stata M."/>
            <person name="Wang W."/>
            <person name="Stajich J.E."/>
            <person name="White M.M."/>
            <person name="Moncalvo J.M."/>
        </authorList>
    </citation>
    <scope>NUCLEOTIDE SEQUENCE [LARGE SCALE GENOMIC DNA]</scope>
    <source>
        <strain evidence="12 13">AUS-77-4</strain>
    </source>
</reference>
<dbReference type="GO" id="GO:0070221">
    <property type="term" value="P:sulfide oxidation, using sulfide:quinone oxidoreductase"/>
    <property type="evidence" value="ECO:0007669"/>
    <property type="project" value="TreeGrafter"/>
</dbReference>
<evidence type="ECO:0000256" key="3">
    <source>
        <dbReference type="ARBA" id="ARBA00022630"/>
    </source>
</evidence>
<evidence type="ECO:0000256" key="9">
    <source>
        <dbReference type="ARBA" id="ARBA00060891"/>
    </source>
</evidence>
<accession>A0A2T9Y4Q8</accession>
<evidence type="ECO:0000256" key="4">
    <source>
        <dbReference type="ARBA" id="ARBA00022719"/>
    </source>
</evidence>
<dbReference type="PANTHER" id="PTHR10632:SF2">
    <property type="entry name" value="SULFIDE:QUINONE OXIDOREDUCTASE, MITOCHONDRIAL"/>
    <property type="match status" value="1"/>
</dbReference>
<dbReference type="GO" id="GO:0048038">
    <property type="term" value="F:quinone binding"/>
    <property type="evidence" value="ECO:0007669"/>
    <property type="project" value="UniProtKB-KW"/>
</dbReference>
<dbReference type="Gene3D" id="3.50.50.60">
    <property type="entry name" value="FAD/NAD(P)-binding domain"/>
    <property type="match status" value="2"/>
</dbReference>
<dbReference type="GO" id="GO:0070224">
    <property type="term" value="F:sulfide:quinone oxidoreductase activity"/>
    <property type="evidence" value="ECO:0007669"/>
    <property type="project" value="TreeGrafter"/>
</dbReference>
<gene>
    <name evidence="12" type="ORF">BB559_006109</name>
</gene>
<dbReference type="GO" id="GO:0071949">
    <property type="term" value="F:FAD binding"/>
    <property type="evidence" value="ECO:0007669"/>
    <property type="project" value="TreeGrafter"/>
</dbReference>
<dbReference type="STRING" id="61424.A0A2T9Y4Q8"/>
<dbReference type="GO" id="GO:0005739">
    <property type="term" value="C:mitochondrion"/>
    <property type="evidence" value="ECO:0007669"/>
    <property type="project" value="UniProtKB-SubCell"/>
</dbReference>
<sequence>MNRTAIKVSQVLKSASPLSTGNVSMPTTAFKVLCIGAGTGGISAASTLSKKLGINEVGIIEPSENHYQQPMWTLVGAGLKKFSDTETKMSEIMPERAKWIKEKAASIDPEKKLVVLSNGLTVSYEYLILAPGIELNFGGVEGLKDAIGKDGVASNYSPHYVESTFKFIKEFKGGNALFTMPASPIKCPGAPQKIAYLAEEMFRDQGVRKDTNVGYYTGIGKIFGIDKYADSMWNVAKKRGINVNLLHDLVKVDPTTKEATFKILGDGPNANTLVKQKYDFLHVTPPMKPYDFLKNSGLVNKGGFVDVNNETLQHTKYSNIYAIGDCNSAPTSKTAAAACVQANVVKTNLLNKIFNGISEPVIKYDGYTSCPLITGKNSVVLAEFSGYTGKPKETFFYNQGKESKFSYWLTADVLPQVYWKLLTTGQWPGPSSVRPILNPLNSN</sequence>
<comment type="cofactor">
    <cofactor evidence="1">
        <name>FAD</name>
        <dbReference type="ChEBI" id="CHEBI:57692"/>
    </cofactor>
</comment>
<feature type="domain" description="FAD/NAD(P)-binding" evidence="11">
    <location>
        <begin position="30"/>
        <end position="147"/>
    </location>
</feature>
<dbReference type="FunFam" id="3.50.50.60:FF:000034">
    <property type="entry name" value="sulfide:quinone oxidoreductase, mitochondrial"/>
    <property type="match status" value="1"/>
</dbReference>
<comment type="similarity">
    <text evidence="9">Belongs to the SQRD family.</text>
</comment>
<keyword evidence="4" id="KW-0874">Quinone</keyword>
<evidence type="ECO:0000256" key="6">
    <source>
        <dbReference type="ARBA" id="ARBA00022946"/>
    </source>
</evidence>
<keyword evidence="3" id="KW-0285">Flavoprotein</keyword>
<evidence type="ECO:0000256" key="1">
    <source>
        <dbReference type="ARBA" id="ARBA00001974"/>
    </source>
</evidence>
<dbReference type="InterPro" id="IPR036188">
    <property type="entry name" value="FAD/NAD-bd_sf"/>
</dbReference>
<evidence type="ECO:0000256" key="7">
    <source>
        <dbReference type="ARBA" id="ARBA00023002"/>
    </source>
</evidence>
<evidence type="ECO:0000313" key="12">
    <source>
        <dbReference type="EMBL" id="PVU87308.1"/>
    </source>
</evidence>
<dbReference type="InterPro" id="IPR023753">
    <property type="entry name" value="FAD/NAD-binding_dom"/>
</dbReference>
<dbReference type="InterPro" id="IPR015904">
    <property type="entry name" value="Sulphide_quinone_reductase"/>
</dbReference>
<name>A0A2T9Y4Q8_9FUNG</name>
<evidence type="ECO:0000259" key="11">
    <source>
        <dbReference type="Pfam" id="PF07992"/>
    </source>
</evidence>
<dbReference type="OrthoDB" id="5376590at2759"/>
<keyword evidence="13" id="KW-1185">Reference proteome</keyword>
<keyword evidence="5" id="KW-0274">FAD</keyword>
<evidence type="ECO:0000256" key="2">
    <source>
        <dbReference type="ARBA" id="ARBA00004173"/>
    </source>
</evidence>
<dbReference type="EMBL" id="MBFT01000766">
    <property type="protein sequence ID" value="PVU87308.1"/>
    <property type="molecule type" value="Genomic_DNA"/>
</dbReference>
<dbReference type="AlphaFoldDB" id="A0A2T9Y4Q8"/>
<proteinExistence type="inferred from homology"/>
<comment type="subcellular location">
    <subcellularLocation>
        <location evidence="2">Mitochondrion</location>
    </subcellularLocation>
</comment>
<dbReference type="SUPFAM" id="SSF51905">
    <property type="entry name" value="FAD/NAD(P)-binding domain"/>
    <property type="match status" value="2"/>
</dbReference>
<dbReference type="PANTHER" id="PTHR10632">
    <property type="entry name" value="SULFIDE:QUINONE OXIDOREDUCTASE"/>
    <property type="match status" value="1"/>
</dbReference>
<dbReference type="Pfam" id="PF07992">
    <property type="entry name" value="Pyr_redox_2"/>
    <property type="match status" value="1"/>
</dbReference>
<comment type="caution">
    <text evidence="12">The sequence shown here is derived from an EMBL/GenBank/DDBJ whole genome shotgun (WGS) entry which is preliminary data.</text>
</comment>
<evidence type="ECO:0000256" key="10">
    <source>
        <dbReference type="ARBA" id="ARBA00070160"/>
    </source>
</evidence>
<evidence type="ECO:0000256" key="8">
    <source>
        <dbReference type="ARBA" id="ARBA00023128"/>
    </source>
</evidence>
<keyword evidence="7" id="KW-0560">Oxidoreductase</keyword>
<protein>
    <recommendedName>
        <fullName evidence="10">Sulfide:quinone oxidoreductase, mitochondrial</fullName>
    </recommendedName>
</protein>
<keyword evidence="6" id="KW-0809">Transit peptide</keyword>
<keyword evidence="8" id="KW-0496">Mitochondrion</keyword>
<organism evidence="12 13">
    <name type="scientific">Furculomyces boomerangus</name>
    <dbReference type="NCBI Taxonomy" id="61424"/>
    <lineage>
        <taxon>Eukaryota</taxon>
        <taxon>Fungi</taxon>
        <taxon>Fungi incertae sedis</taxon>
        <taxon>Zoopagomycota</taxon>
        <taxon>Kickxellomycotina</taxon>
        <taxon>Harpellomycetes</taxon>
        <taxon>Harpellales</taxon>
        <taxon>Harpellaceae</taxon>
        <taxon>Furculomyces</taxon>
    </lineage>
</organism>
<dbReference type="Proteomes" id="UP000245699">
    <property type="component" value="Unassembled WGS sequence"/>
</dbReference>
<evidence type="ECO:0000313" key="13">
    <source>
        <dbReference type="Proteomes" id="UP000245699"/>
    </source>
</evidence>